<dbReference type="Proteomes" id="UP001293254">
    <property type="component" value="Unassembled WGS sequence"/>
</dbReference>
<name>A0AAE1XHC5_9LAMI</name>
<accession>A0AAE1XHC5</accession>
<proteinExistence type="predicted"/>
<dbReference type="EMBL" id="JACGWO010000061">
    <property type="protein sequence ID" value="KAK4411975.1"/>
    <property type="molecule type" value="Genomic_DNA"/>
</dbReference>
<protein>
    <submittedName>
        <fullName evidence="1">Uncharacterized protein</fullName>
    </submittedName>
</protein>
<dbReference type="AlphaFoldDB" id="A0AAE1XHC5"/>
<comment type="caution">
    <text evidence="1">The sequence shown here is derived from an EMBL/GenBank/DDBJ whole genome shotgun (WGS) entry which is preliminary data.</text>
</comment>
<sequence length="103" mass="11800">MSPISRDESHLRPSDFLRLEPIQERLKPLHNRMQGNHVREKRKDLTARMCPASRDRAAMPRDPLLAKHCGVSPSRSRFLSSLACSSHALSRFPPWSLHPGPFH</sequence>
<gene>
    <name evidence="1" type="ORF">Salat_2997200</name>
</gene>
<evidence type="ECO:0000313" key="2">
    <source>
        <dbReference type="Proteomes" id="UP001293254"/>
    </source>
</evidence>
<evidence type="ECO:0000313" key="1">
    <source>
        <dbReference type="EMBL" id="KAK4411975.1"/>
    </source>
</evidence>
<organism evidence="1 2">
    <name type="scientific">Sesamum alatum</name>
    <dbReference type="NCBI Taxonomy" id="300844"/>
    <lineage>
        <taxon>Eukaryota</taxon>
        <taxon>Viridiplantae</taxon>
        <taxon>Streptophyta</taxon>
        <taxon>Embryophyta</taxon>
        <taxon>Tracheophyta</taxon>
        <taxon>Spermatophyta</taxon>
        <taxon>Magnoliopsida</taxon>
        <taxon>eudicotyledons</taxon>
        <taxon>Gunneridae</taxon>
        <taxon>Pentapetalae</taxon>
        <taxon>asterids</taxon>
        <taxon>lamiids</taxon>
        <taxon>Lamiales</taxon>
        <taxon>Pedaliaceae</taxon>
        <taxon>Sesamum</taxon>
    </lineage>
</organism>
<keyword evidence="2" id="KW-1185">Reference proteome</keyword>
<reference evidence="1" key="2">
    <citation type="journal article" date="2024" name="Plant">
        <title>Genomic evolution and insights into agronomic trait innovations of Sesamum species.</title>
        <authorList>
            <person name="Miao H."/>
            <person name="Wang L."/>
            <person name="Qu L."/>
            <person name="Liu H."/>
            <person name="Sun Y."/>
            <person name="Le M."/>
            <person name="Wang Q."/>
            <person name="Wei S."/>
            <person name="Zheng Y."/>
            <person name="Lin W."/>
            <person name="Duan Y."/>
            <person name="Cao H."/>
            <person name="Xiong S."/>
            <person name="Wang X."/>
            <person name="Wei L."/>
            <person name="Li C."/>
            <person name="Ma Q."/>
            <person name="Ju M."/>
            <person name="Zhao R."/>
            <person name="Li G."/>
            <person name="Mu C."/>
            <person name="Tian Q."/>
            <person name="Mei H."/>
            <person name="Zhang T."/>
            <person name="Gao T."/>
            <person name="Zhang H."/>
        </authorList>
    </citation>
    <scope>NUCLEOTIDE SEQUENCE</scope>
    <source>
        <strain evidence="1">3651</strain>
    </source>
</reference>
<reference evidence="1" key="1">
    <citation type="submission" date="2020-06" db="EMBL/GenBank/DDBJ databases">
        <authorList>
            <person name="Li T."/>
            <person name="Hu X."/>
            <person name="Zhang T."/>
            <person name="Song X."/>
            <person name="Zhang H."/>
            <person name="Dai N."/>
            <person name="Sheng W."/>
            <person name="Hou X."/>
            <person name="Wei L."/>
        </authorList>
    </citation>
    <scope>NUCLEOTIDE SEQUENCE</scope>
    <source>
        <strain evidence="1">3651</strain>
        <tissue evidence="1">Leaf</tissue>
    </source>
</reference>